<gene>
    <name evidence="2" type="ORF">FDP25_13535</name>
</gene>
<reference evidence="2 3" key="1">
    <citation type="submission" date="2019-05" db="EMBL/GenBank/DDBJ databases">
        <title>Roseovarius bejariae sp. nov., a moderately halophylic bacterium isolated from a saline soil in Rambla Salada (Murcia).</title>
        <authorList>
            <person name="Castro D.J."/>
            <person name="Gomez-Altuve A."/>
            <person name="Reina J.C."/>
            <person name="Rodriguez M."/>
            <person name="Sampedro I."/>
            <person name="Llamas I."/>
            <person name="Martinez-Checa F."/>
        </authorList>
    </citation>
    <scope>NUCLEOTIDE SEQUENCE [LARGE SCALE GENOMIC DNA]</scope>
    <source>
        <strain evidence="2 3">A21</strain>
    </source>
</reference>
<dbReference type="AlphaFoldDB" id="A0A844D0V4"/>
<feature type="transmembrane region" description="Helical" evidence="1">
    <location>
        <begin position="6"/>
        <end position="22"/>
    </location>
</feature>
<organism evidence="2 3">
    <name type="scientific">Roseovarius bejariae</name>
    <dbReference type="NCBI Taxonomy" id="2576383"/>
    <lineage>
        <taxon>Bacteria</taxon>
        <taxon>Pseudomonadati</taxon>
        <taxon>Pseudomonadota</taxon>
        <taxon>Alphaproteobacteria</taxon>
        <taxon>Rhodobacterales</taxon>
        <taxon>Roseobacteraceae</taxon>
        <taxon>Roseovarius</taxon>
    </lineage>
</organism>
<keyword evidence="1" id="KW-0472">Membrane</keyword>
<keyword evidence="1" id="KW-0812">Transmembrane</keyword>
<comment type="caution">
    <text evidence="2">The sequence shown here is derived from an EMBL/GenBank/DDBJ whole genome shotgun (WGS) entry which is preliminary data.</text>
</comment>
<dbReference type="RefSeq" id="WP_154152738.1">
    <property type="nucleotide sequence ID" value="NZ_SZWE01000001.1"/>
</dbReference>
<keyword evidence="3" id="KW-1185">Reference proteome</keyword>
<keyword evidence="1" id="KW-1133">Transmembrane helix</keyword>
<evidence type="ECO:0000313" key="2">
    <source>
        <dbReference type="EMBL" id="MRU16460.1"/>
    </source>
</evidence>
<feature type="transmembrane region" description="Helical" evidence="1">
    <location>
        <begin position="73"/>
        <end position="90"/>
    </location>
</feature>
<dbReference type="EMBL" id="SZWE01000001">
    <property type="protein sequence ID" value="MRU16460.1"/>
    <property type="molecule type" value="Genomic_DNA"/>
</dbReference>
<protein>
    <submittedName>
        <fullName evidence="2">DUF1294 domain-containing protein</fullName>
    </submittedName>
</protein>
<dbReference type="Pfam" id="PF06961">
    <property type="entry name" value="DUF1294"/>
    <property type="match status" value="1"/>
</dbReference>
<dbReference type="InterPro" id="IPR010718">
    <property type="entry name" value="DUF1294"/>
</dbReference>
<proteinExistence type="predicted"/>
<name>A0A844D0V4_9RHOB</name>
<sequence>MPNLFEFALIWITAINIAAFLWMALDKRAARKRRRRIPERRLLWLAALGGTPGIFAAIHGFSHKTRKQPFRRYLFTILAVQIIVAGLWLAR</sequence>
<evidence type="ECO:0000256" key="1">
    <source>
        <dbReference type="SAM" id="Phobius"/>
    </source>
</evidence>
<dbReference type="OrthoDB" id="72963at2"/>
<evidence type="ECO:0000313" key="3">
    <source>
        <dbReference type="Proteomes" id="UP000564704"/>
    </source>
</evidence>
<dbReference type="Proteomes" id="UP000564704">
    <property type="component" value="Unassembled WGS sequence"/>
</dbReference>
<accession>A0A844D0V4</accession>
<feature type="transmembrane region" description="Helical" evidence="1">
    <location>
        <begin position="42"/>
        <end position="61"/>
    </location>
</feature>